<feature type="transmembrane region" description="Helical" evidence="1">
    <location>
        <begin position="7"/>
        <end position="29"/>
    </location>
</feature>
<dbReference type="Gene3D" id="1.20.144.10">
    <property type="entry name" value="Phosphatidic acid phosphatase type 2/haloperoxidase"/>
    <property type="match status" value="1"/>
</dbReference>
<dbReference type="AlphaFoldDB" id="A0A917J574"/>
<feature type="transmembrane region" description="Helical" evidence="1">
    <location>
        <begin position="139"/>
        <end position="164"/>
    </location>
</feature>
<name>A0A917J574_9BACT</name>
<evidence type="ECO:0000259" key="2">
    <source>
        <dbReference type="SMART" id="SM00014"/>
    </source>
</evidence>
<dbReference type="SMART" id="SM00014">
    <property type="entry name" value="acidPPc"/>
    <property type="match status" value="1"/>
</dbReference>
<feature type="transmembrane region" description="Helical" evidence="1">
    <location>
        <begin position="176"/>
        <end position="197"/>
    </location>
</feature>
<feature type="transmembrane region" description="Helical" evidence="1">
    <location>
        <begin position="49"/>
        <end position="71"/>
    </location>
</feature>
<keyword evidence="1" id="KW-1133">Transmembrane helix</keyword>
<evidence type="ECO:0000313" key="4">
    <source>
        <dbReference type="Proteomes" id="UP000627292"/>
    </source>
</evidence>
<dbReference type="EMBL" id="BMIB01000005">
    <property type="protein sequence ID" value="GGH79106.1"/>
    <property type="molecule type" value="Genomic_DNA"/>
</dbReference>
<keyword evidence="1" id="KW-0812">Transmembrane</keyword>
<comment type="caution">
    <text evidence="3">The sequence shown here is derived from an EMBL/GenBank/DDBJ whole genome shotgun (WGS) entry which is preliminary data.</text>
</comment>
<dbReference type="SUPFAM" id="SSF48317">
    <property type="entry name" value="Acid phosphatase/Vanadium-dependent haloperoxidase"/>
    <property type="match status" value="1"/>
</dbReference>
<evidence type="ECO:0000313" key="3">
    <source>
        <dbReference type="EMBL" id="GGH79106.1"/>
    </source>
</evidence>
<dbReference type="InterPro" id="IPR000326">
    <property type="entry name" value="PAP2/HPO"/>
</dbReference>
<accession>A0A917J574</accession>
<reference evidence="3" key="1">
    <citation type="journal article" date="2014" name="Int. J. Syst. Evol. Microbiol.">
        <title>Complete genome sequence of Corynebacterium casei LMG S-19264T (=DSM 44701T), isolated from a smear-ripened cheese.</title>
        <authorList>
            <consortium name="US DOE Joint Genome Institute (JGI-PGF)"/>
            <person name="Walter F."/>
            <person name="Albersmeier A."/>
            <person name="Kalinowski J."/>
            <person name="Ruckert C."/>
        </authorList>
    </citation>
    <scope>NUCLEOTIDE SEQUENCE</scope>
    <source>
        <strain evidence="3">CGMCC 1.15290</strain>
    </source>
</reference>
<proteinExistence type="predicted"/>
<evidence type="ECO:0000256" key="1">
    <source>
        <dbReference type="SAM" id="Phobius"/>
    </source>
</evidence>
<reference evidence="3" key="2">
    <citation type="submission" date="2020-09" db="EMBL/GenBank/DDBJ databases">
        <authorList>
            <person name="Sun Q."/>
            <person name="Zhou Y."/>
        </authorList>
    </citation>
    <scope>NUCLEOTIDE SEQUENCE</scope>
    <source>
        <strain evidence="3">CGMCC 1.15290</strain>
    </source>
</reference>
<dbReference type="PANTHER" id="PTHR14969:SF13">
    <property type="entry name" value="AT30094P"/>
    <property type="match status" value="1"/>
</dbReference>
<keyword evidence="4" id="KW-1185">Reference proteome</keyword>
<protein>
    <recommendedName>
        <fullName evidence="2">Phosphatidic acid phosphatase type 2/haloperoxidase domain-containing protein</fullName>
    </recommendedName>
</protein>
<dbReference type="InterPro" id="IPR036938">
    <property type="entry name" value="PAP2/HPO_sf"/>
</dbReference>
<dbReference type="Proteomes" id="UP000627292">
    <property type="component" value="Unassembled WGS sequence"/>
</dbReference>
<sequence>MQLNTGLFTKAAVISGLLGIITLTCSYELGKIPFFLLLNTDLGTISDYFFVLGTWLGDGAMWVVVLLLALWMKRKDTLPLLISSFVFTTLFTQVCKYIIVPHAPRPSNAIADMSVVHTVPGIELHTVSSFPSGHTATAFTIYLVFSLLLTGNWWLVAGLLYAIWVGYSRIYLAQHFPVDAGAGMIVAVASVLISLFIQQKINSRKQTATVL</sequence>
<keyword evidence="1" id="KW-0472">Membrane</keyword>
<dbReference type="RefSeq" id="WP_188957248.1">
    <property type="nucleotide sequence ID" value="NZ_BMIB01000005.1"/>
</dbReference>
<organism evidence="3 4">
    <name type="scientific">Filimonas zeae</name>
    <dbReference type="NCBI Taxonomy" id="1737353"/>
    <lineage>
        <taxon>Bacteria</taxon>
        <taxon>Pseudomonadati</taxon>
        <taxon>Bacteroidota</taxon>
        <taxon>Chitinophagia</taxon>
        <taxon>Chitinophagales</taxon>
        <taxon>Chitinophagaceae</taxon>
        <taxon>Filimonas</taxon>
    </lineage>
</organism>
<dbReference type="Pfam" id="PF01569">
    <property type="entry name" value="PAP2"/>
    <property type="match status" value="1"/>
</dbReference>
<dbReference type="PANTHER" id="PTHR14969">
    <property type="entry name" value="SPHINGOSINE-1-PHOSPHATE PHOSPHOHYDROLASE"/>
    <property type="match status" value="1"/>
</dbReference>
<feature type="domain" description="Phosphatidic acid phosphatase type 2/haloperoxidase" evidence="2">
    <location>
        <begin position="78"/>
        <end position="195"/>
    </location>
</feature>
<gene>
    <name evidence="3" type="ORF">GCM10011379_47970</name>
</gene>